<dbReference type="SMART" id="SM00630">
    <property type="entry name" value="Sema"/>
    <property type="match status" value="1"/>
</dbReference>
<dbReference type="PROSITE" id="PS51004">
    <property type="entry name" value="SEMA"/>
    <property type="match status" value="1"/>
</dbReference>
<protein>
    <submittedName>
        <fullName evidence="7">Semaphorin 6C</fullName>
    </submittedName>
</protein>
<comment type="caution">
    <text evidence="2">Lacks conserved residue(s) required for the propagation of feature annotation.</text>
</comment>
<dbReference type="GO" id="GO:0030215">
    <property type="term" value="F:semaphorin receptor binding"/>
    <property type="evidence" value="ECO:0007669"/>
    <property type="project" value="InterPro"/>
</dbReference>
<dbReference type="GO" id="GO:0071526">
    <property type="term" value="P:semaphorin-plexin signaling pathway"/>
    <property type="evidence" value="ECO:0007669"/>
    <property type="project" value="TreeGrafter"/>
</dbReference>
<proteinExistence type="predicted"/>
<feature type="region of interest" description="Disordered" evidence="3">
    <location>
        <begin position="695"/>
        <end position="756"/>
    </location>
</feature>
<feature type="compositionally biased region" description="Polar residues" evidence="3">
    <location>
        <begin position="695"/>
        <end position="722"/>
    </location>
</feature>
<organism evidence="7 8">
    <name type="scientific">Eptatretus burgeri</name>
    <name type="common">Inshore hagfish</name>
    <dbReference type="NCBI Taxonomy" id="7764"/>
    <lineage>
        <taxon>Eukaryota</taxon>
        <taxon>Metazoa</taxon>
        <taxon>Chordata</taxon>
        <taxon>Craniata</taxon>
        <taxon>Vertebrata</taxon>
        <taxon>Cyclostomata</taxon>
        <taxon>Myxini</taxon>
        <taxon>Myxiniformes</taxon>
        <taxon>Myxinidae</taxon>
        <taxon>Eptatretinae</taxon>
        <taxon>Eptatretus</taxon>
    </lineage>
</organism>
<dbReference type="InterPro" id="IPR036352">
    <property type="entry name" value="Semap_dom_sf"/>
</dbReference>
<dbReference type="AlphaFoldDB" id="A0A8C4QXT4"/>
<dbReference type="GO" id="GO:0005886">
    <property type="term" value="C:plasma membrane"/>
    <property type="evidence" value="ECO:0007669"/>
    <property type="project" value="TreeGrafter"/>
</dbReference>
<feature type="transmembrane region" description="Helical" evidence="4">
    <location>
        <begin position="564"/>
        <end position="588"/>
    </location>
</feature>
<dbReference type="GO" id="GO:0007411">
    <property type="term" value="P:axon guidance"/>
    <property type="evidence" value="ECO:0007669"/>
    <property type="project" value="TreeGrafter"/>
</dbReference>
<dbReference type="GO" id="GO:0045499">
    <property type="term" value="F:chemorepellent activity"/>
    <property type="evidence" value="ECO:0007669"/>
    <property type="project" value="TreeGrafter"/>
</dbReference>
<dbReference type="Ensembl" id="ENSEBUT00000021833.1">
    <property type="protein sequence ID" value="ENSEBUP00000021257.1"/>
    <property type="gene ID" value="ENSEBUG00000013127.1"/>
</dbReference>
<feature type="compositionally biased region" description="Low complexity" evidence="3">
    <location>
        <begin position="636"/>
        <end position="651"/>
    </location>
</feature>
<evidence type="ECO:0000313" key="8">
    <source>
        <dbReference type="Proteomes" id="UP000694388"/>
    </source>
</evidence>
<feature type="compositionally biased region" description="Pro residues" evidence="3">
    <location>
        <begin position="738"/>
        <end position="751"/>
    </location>
</feature>
<feature type="chain" id="PRO_5044680561" evidence="5">
    <location>
        <begin position="19"/>
        <end position="855"/>
    </location>
</feature>
<evidence type="ECO:0000256" key="4">
    <source>
        <dbReference type="SAM" id="Phobius"/>
    </source>
</evidence>
<feature type="region of interest" description="Disordered" evidence="3">
    <location>
        <begin position="633"/>
        <end position="664"/>
    </location>
</feature>
<keyword evidence="5" id="KW-0732">Signal</keyword>
<feature type="signal peptide" evidence="5">
    <location>
        <begin position="1"/>
        <end position="18"/>
    </location>
</feature>
<evidence type="ECO:0000256" key="1">
    <source>
        <dbReference type="ARBA" id="ARBA00023180"/>
    </source>
</evidence>
<evidence type="ECO:0000256" key="5">
    <source>
        <dbReference type="SAM" id="SignalP"/>
    </source>
</evidence>
<keyword evidence="1" id="KW-0325">Glycoprotein</keyword>
<keyword evidence="4" id="KW-1133">Transmembrane helix</keyword>
<feature type="compositionally biased region" description="Polar residues" evidence="3">
    <location>
        <begin position="784"/>
        <end position="803"/>
    </location>
</feature>
<accession>A0A8C4QXT4</accession>
<dbReference type="Gene3D" id="3.30.1680.10">
    <property type="entry name" value="ligand-binding face of the semaphorins, domain 2"/>
    <property type="match status" value="1"/>
</dbReference>
<feature type="domain" description="Sema" evidence="6">
    <location>
        <begin position="1"/>
        <end position="486"/>
    </location>
</feature>
<keyword evidence="4" id="KW-0472">Membrane</keyword>
<dbReference type="Gene3D" id="2.130.10.10">
    <property type="entry name" value="YVTN repeat-like/Quinoprotein amine dehydrogenase"/>
    <property type="match status" value="1"/>
</dbReference>
<dbReference type="SUPFAM" id="SSF101912">
    <property type="entry name" value="Sema domain"/>
    <property type="match status" value="1"/>
</dbReference>
<evidence type="ECO:0000259" key="6">
    <source>
        <dbReference type="PROSITE" id="PS51004"/>
    </source>
</evidence>
<reference evidence="7" key="1">
    <citation type="submission" date="2025-05" db="UniProtKB">
        <authorList>
            <consortium name="Ensembl"/>
        </authorList>
    </citation>
    <scope>IDENTIFICATION</scope>
</reference>
<dbReference type="InterPro" id="IPR015943">
    <property type="entry name" value="WD40/YVTN_repeat-like_dom_sf"/>
</dbReference>
<name>A0A8C4QXT4_EPTBU</name>
<evidence type="ECO:0000313" key="7">
    <source>
        <dbReference type="Ensembl" id="ENSEBUP00000021236.1"/>
    </source>
</evidence>
<dbReference type="Proteomes" id="UP000694388">
    <property type="component" value="Unplaced"/>
</dbReference>
<keyword evidence="4" id="KW-0812">Transmembrane</keyword>
<dbReference type="PANTHER" id="PTHR11036">
    <property type="entry name" value="SEMAPHORIN"/>
    <property type="match status" value="1"/>
</dbReference>
<keyword evidence="8" id="KW-1185">Reference proteome</keyword>
<sequence length="855" mass="92912">MWTLLLQFLLALPDLGMTMPQDLVPADVLDAEYMMRFPTFLGHGPGSGVQGSSALLDVQLLLKLDHSLIVAARDHIYFLDTNVGKDEELLFTKRITWVATDEERKTCSMKGRDEMSTLQRTGHAISGIAKCPYDHRQSSVALFAGEQLFSATVTDILAIDSVVYRSLGEMTLRSLKHDSRWFNEPHFVAGIEYKDHVYFFFREISMELAAFGKVVISRVARVCKNDQGGSQRVLERHWTSFQKLRLNCSASGRHGQPSFQFNELQDVAGPVHIEGRDLIVGVFTTPPNSVAGSAVCAFDMADVIDAFHGRFQRQKSSDSLWTPVPNGAVPFPRPGVCAGMGDASEFSSSKKFPDISLTFAKSHPLLSGGVPALSNSPWLTVTQTRSRSVLVAVDANAGPHGNHTVVFIVSNSGHVTKFRPPLPLFSSNMVLQQRKPRGSLVLEELDAYNAPRCSGHGNQKPQSLWLDSPSHSLWVAFGSCVRRLPLSHCHRHSTCKGACLASRDPNCGWQGGTCCLLTPGSWKHFEQDLELDTAPSWQGCSGRSQGSRSAGRWGSGAVLDSHSIALLAGCGLAGFLLGLLSAVACICAKQRRHCSTKPTFPLRLPSVQERQGSTRLPVPLIVSVGRTIGPDISVGLPTPATTPVLTPRRPAVQPPPTPTDNARRGRPPLLFVSPHAPAAQCVPYALASSLCGGENQEQVSSSRPLSPPTSFFDSSPALQMSGSHRAWTPQFSPTLHRNPPPLPHSPPPIPRSPAWTLRSRRGPLRVRPLMDGEEDRLDKETNEAETCSGTVQGGNNCSRSETFQGKGEENENGRQLSCDIPTDFSPEMSHDSSSPFSPELPVIETRTAGGSTRSS</sequence>
<feature type="region of interest" description="Disordered" evidence="3">
    <location>
        <begin position="774"/>
        <end position="855"/>
    </location>
</feature>
<evidence type="ECO:0000256" key="2">
    <source>
        <dbReference type="PROSITE-ProRule" id="PRU00352"/>
    </source>
</evidence>
<dbReference type="PANTHER" id="PTHR11036:SF10">
    <property type="entry name" value="SEMAPHORIN-6B"/>
    <property type="match status" value="1"/>
</dbReference>
<dbReference type="GO" id="GO:0001755">
    <property type="term" value="P:neural crest cell migration"/>
    <property type="evidence" value="ECO:0007669"/>
    <property type="project" value="TreeGrafter"/>
</dbReference>
<evidence type="ECO:0000256" key="3">
    <source>
        <dbReference type="SAM" id="MobiDB-lite"/>
    </source>
</evidence>
<dbReference type="InterPro" id="IPR027231">
    <property type="entry name" value="Semaphorin"/>
</dbReference>
<dbReference type="Ensembl" id="ENSEBUT00000021813.1">
    <property type="protein sequence ID" value="ENSEBUP00000021236.1"/>
    <property type="gene ID" value="ENSEBUG00000013127.1"/>
</dbReference>
<dbReference type="GO" id="GO:0030335">
    <property type="term" value="P:positive regulation of cell migration"/>
    <property type="evidence" value="ECO:0007669"/>
    <property type="project" value="TreeGrafter"/>
</dbReference>
<dbReference type="GeneTree" id="ENSGT00940000158641"/>
<dbReference type="Pfam" id="PF01403">
    <property type="entry name" value="Sema"/>
    <property type="match status" value="1"/>
</dbReference>
<dbReference type="InterPro" id="IPR001627">
    <property type="entry name" value="Semap_dom"/>
</dbReference>